<name>A0A9J6E3F2_RHIMP</name>
<comment type="caution">
    <text evidence="1">The sequence shown here is derived from an EMBL/GenBank/DDBJ whole genome shotgun (WGS) entry which is preliminary data.</text>
</comment>
<keyword evidence="2" id="KW-1185">Reference proteome</keyword>
<evidence type="ECO:0000313" key="1">
    <source>
        <dbReference type="EMBL" id="KAH8029035.1"/>
    </source>
</evidence>
<protein>
    <submittedName>
        <fullName evidence="1">Uncharacterized protein</fullName>
    </submittedName>
</protein>
<dbReference type="Proteomes" id="UP000821866">
    <property type="component" value="Chromosome 4"/>
</dbReference>
<reference evidence="1" key="1">
    <citation type="journal article" date="2020" name="Cell">
        <title>Large-Scale Comparative Analyses of Tick Genomes Elucidate Their Genetic Diversity and Vector Capacities.</title>
        <authorList>
            <consortium name="Tick Genome and Microbiome Consortium (TIGMIC)"/>
            <person name="Jia N."/>
            <person name="Wang J."/>
            <person name="Shi W."/>
            <person name="Du L."/>
            <person name="Sun Y."/>
            <person name="Zhan W."/>
            <person name="Jiang J.F."/>
            <person name="Wang Q."/>
            <person name="Zhang B."/>
            <person name="Ji P."/>
            <person name="Bell-Sakyi L."/>
            <person name="Cui X.M."/>
            <person name="Yuan T.T."/>
            <person name="Jiang B.G."/>
            <person name="Yang W.F."/>
            <person name="Lam T.T."/>
            <person name="Chang Q.C."/>
            <person name="Ding S.J."/>
            <person name="Wang X.J."/>
            <person name="Zhu J.G."/>
            <person name="Ruan X.D."/>
            <person name="Zhao L."/>
            <person name="Wei J.T."/>
            <person name="Ye R.Z."/>
            <person name="Que T.C."/>
            <person name="Du C.H."/>
            <person name="Zhou Y.H."/>
            <person name="Cheng J.X."/>
            <person name="Dai P.F."/>
            <person name="Guo W.B."/>
            <person name="Han X.H."/>
            <person name="Huang E.J."/>
            <person name="Li L.F."/>
            <person name="Wei W."/>
            <person name="Gao Y.C."/>
            <person name="Liu J.Z."/>
            <person name="Shao H.Z."/>
            <person name="Wang X."/>
            <person name="Wang C.C."/>
            <person name="Yang T.C."/>
            <person name="Huo Q.B."/>
            <person name="Li W."/>
            <person name="Chen H.Y."/>
            <person name="Chen S.E."/>
            <person name="Zhou L.G."/>
            <person name="Ni X.B."/>
            <person name="Tian J.H."/>
            <person name="Sheng Y."/>
            <person name="Liu T."/>
            <person name="Pan Y.S."/>
            <person name="Xia L.Y."/>
            <person name="Li J."/>
            <person name="Zhao F."/>
            <person name="Cao W.C."/>
        </authorList>
    </citation>
    <scope>NUCLEOTIDE SEQUENCE</scope>
    <source>
        <strain evidence="1">Rmic-2018</strain>
    </source>
</reference>
<reference evidence="1" key="2">
    <citation type="submission" date="2021-09" db="EMBL/GenBank/DDBJ databases">
        <authorList>
            <person name="Jia N."/>
            <person name="Wang J."/>
            <person name="Shi W."/>
            <person name="Du L."/>
            <person name="Sun Y."/>
            <person name="Zhan W."/>
            <person name="Jiang J."/>
            <person name="Wang Q."/>
            <person name="Zhang B."/>
            <person name="Ji P."/>
            <person name="Sakyi L.B."/>
            <person name="Cui X."/>
            <person name="Yuan T."/>
            <person name="Jiang B."/>
            <person name="Yang W."/>
            <person name="Lam T.T.-Y."/>
            <person name="Chang Q."/>
            <person name="Ding S."/>
            <person name="Wang X."/>
            <person name="Zhu J."/>
            <person name="Ruan X."/>
            <person name="Zhao L."/>
            <person name="Wei J."/>
            <person name="Que T."/>
            <person name="Du C."/>
            <person name="Cheng J."/>
            <person name="Dai P."/>
            <person name="Han X."/>
            <person name="Huang E."/>
            <person name="Gao Y."/>
            <person name="Liu J."/>
            <person name="Shao H."/>
            <person name="Ye R."/>
            <person name="Li L."/>
            <person name="Wei W."/>
            <person name="Wang X."/>
            <person name="Wang C."/>
            <person name="Huo Q."/>
            <person name="Li W."/>
            <person name="Guo W."/>
            <person name="Chen H."/>
            <person name="Chen S."/>
            <person name="Zhou L."/>
            <person name="Zhou L."/>
            <person name="Ni X."/>
            <person name="Tian J."/>
            <person name="Zhou Y."/>
            <person name="Sheng Y."/>
            <person name="Liu T."/>
            <person name="Pan Y."/>
            <person name="Xia L."/>
            <person name="Li J."/>
            <person name="Zhao F."/>
            <person name="Cao W."/>
        </authorList>
    </citation>
    <scope>NUCLEOTIDE SEQUENCE</scope>
    <source>
        <strain evidence="1">Rmic-2018</strain>
        <tissue evidence="1">Larvae</tissue>
    </source>
</reference>
<accession>A0A9J6E3F2</accession>
<sequence length="143" mass="16616">MLTRKLQPFFFVLSAKKRPLGCNPALQTRFPEASLDRCHGCSQVEGIFDLLSRETWLHGCRRNDPSILLFSRNSRPRLPRSILDLAARFKWSYDPVNCLERSSRRFGDFSLRLTLEIELDDFPALTLRNSGHAGRYCFDEMPH</sequence>
<dbReference type="EMBL" id="JABSTU010000006">
    <property type="protein sequence ID" value="KAH8029035.1"/>
    <property type="molecule type" value="Genomic_DNA"/>
</dbReference>
<gene>
    <name evidence="1" type="ORF">HPB51_022155</name>
</gene>
<proteinExistence type="predicted"/>
<organism evidence="1 2">
    <name type="scientific">Rhipicephalus microplus</name>
    <name type="common">Cattle tick</name>
    <name type="synonym">Boophilus microplus</name>
    <dbReference type="NCBI Taxonomy" id="6941"/>
    <lineage>
        <taxon>Eukaryota</taxon>
        <taxon>Metazoa</taxon>
        <taxon>Ecdysozoa</taxon>
        <taxon>Arthropoda</taxon>
        <taxon>Chelicerata</taxon>
        <taxon>Arachnida</taxon>
        <taxon>Acari</taxon>
        <taxon>Parasitiformes</taxon>
        <taxon>Ixodida</taxon>
        <taxon>Ixodoidea</taxon>
        <taxon>Ixodidae</taxon>
        <taxon>Rhipicephalinae</taxon>
        <taxon>Rhipicephalus</taxon>
        <taxon>Boophilus</taxon>
    </lineage>
</organism>
<evidence type="ECO:0000313" key="2">
    <source>
        <dbReference type="Proteomes" id="UP000821866"/>
    </source>
</evidence>
<dbReference type="AlphaFoldDB" id="A0A9J6E3F2"/>